<dbReference type="Proteomes" id="UP001413721">
    <property type="component" value="Unassembled WGS sequence"/>
</dbReference>
<sequence length="61" mass="6553">MALNIISGSTATDRHDVFIVIDPSGAVRFTGDTINSCSIERWLLAFRPWAERGGIVATGCS</sequence>
<evidence type="ECO:0000313" key="1">
    <source>
        <dbReference type="EMBL" id="MEN2988255.1"/>
    </source>
</evidence>
<dbReference type="RefSeq" id="WP_345934582.1">
    <property type="nucleotide sequence ID" value="NZ_JBBKTV010000008.1"/>
</dbReference>
<organism evidence="1 2">
    <name type="scientific">Tistrella arctica</name>
    <dbReference type="NCBI Taxonomy" id="3133430"/>
    <lineage>
        <taxon>Bacteria</taxon>
        <taxon>Pseudomonadati</taxon>
        <taxon>Pseudomonadota</taxon>
        <taxon>Alphaproteobacteria</taxon>
        <taxon>Geminicoccales</taxon>
        <taxon>Geminicoccaceae</taxon>
        <taxon>Tistrella</taxon>
    </lineage>
</organism>
<evidence type="ECO:0000313" key="2">
    <source>
        <dbReference type="Proteomes" id="UP001413721"/>
    </source>
</evidence>
<dbReference type="EMBL" id="JBBKTW010000003">
    <property type="protein sequence ID" value="MEN2988255.1"/>
    <property type="molecule type" value="Genomic_DNA"/>
</dbReference>
<name>A0ABU9YHI1_9PROT</name>
<comment type="caution">
    <text evidence="1">The sequence shown here is derived from an EMBL/GenBank/DDBJ whole genome shotgun (WGS) entry which is preliminary data.</text>
</comment>
<reference evidence="1 2" key="1">
    <citation type="submission" date="2024-03" db="EMBL/GenBank/DDBJ databases">
        <title>High-quality draft genome sequencing of Tistrella sp. BH-R2-4.</title>
        <authorList>
            <person name="Dong C."/>
        </authorList>
    </citation>
    <scope>NUCLEOTIDE SEQUENCE [LARGE SCALE GENOMIC DNA]</scope>
    <source>
        <strain evidence="1 2">BH-R2-4</strain>
    </source>
</reference>
<keyword evidence="2" id="KW-1185">Reference proteome</keyword>
<proteinExistence type="predicted"/>
<gene>
    <name evidence="1" type="ORF">WG926_08065</name>
</gene>
<accession>A0ABU9YHI1</accession>
<protein>
    <submittedName>
        <fullName evidence="1">Uncharacterized protein</fullName>
    </submittedName>
</protein>